<keyword evidence="2" id="KW-0812">Transmembrane</keyword>
<dbReference type="Proteomes" id="UP000028761">
    <property type="component" value="Unplaced"/>
</dbReference>
<dbReference type="GO" id="GO:0004566">
    <property type="term" value="F:beta-glucuronidase activity"/>
    <property type="evidence" value="ECO:0007669"/>
    <property type="project" value="TreeGrafter"/>
</dbReference>
<dbReference type="PANTHER" id="PTHR10066:SF67">
    <property type="entry name" value="BETA-GLUCURONIDASE"/>
    <property type="match status" value="1"/>
</dbReference>
<evidence type="ECO:0000313" key="5">
    <source>
        <dbReference type="Proteomes" id="UP000028761"/>
    </source>
</evidence>
<dbReference type="GO" id="GO:0030246">
    <property type="term" value="F:carbohydrate binding"/>
    <property type="evidence" value="ECO:0007669"/>
    <property type="project" value="TreeGrafter"/>
</dbReference>
<keyword evidence="2" id="KW-0472">Membrane</keyword>
<evidence type="ECO:0000256" key="2">
    <source>
        <dbReference type="SAM" id="Phobius"/>
    </source>
</evidence>
<protein>
    <recommendedName>
        <fullName evidence="3">Glycoside hydrolase family 2 catalytic domain-containing protein</fullName>
    </recommendedName>
</protein>
<reference evidence="4" key="2">
    <citation type="submission" date="2025-09" db="UniProtKB">
        <authorList>
            <consortium name="Ensembl"/>
        </authorList>
    </citation>
    <scope>IDENTIFICATION</scope>
</reference>
<evidence type="ECO:0000313" key="4">
    <source>
        <dbReference type="Ensembl" id="ENSPANP00000051724.1"/>
    </source>
</evidence>
<dbReference type="PANTHER" id="PTHR10066">
    <property type="entry name" value="BETA-GLUCURONIDASE"/>
    <property type="match status" value="1"/>
</dbReference>
<comment type="similarity">
    <text evidence="1">Belongs to the glycosyl hydrolase 2 family.</text>
</comment>
<feature type="transmembrane region" description="Helical" evidence="2">
    <location>
        <begin position="12"/>
        <end position="38"/>
    </location>
</feature>
<dbReference type="GO" id="GO:0005975">
    <property type="term" value="P:carbohydrate metabolic process"/>
    <property type="evidence" value="ECO:0007669"/>
    <property type="project" value="InterPro"/>
</dbReference>
<dbReference type="Gene3D" id="3.20.20.80">
    <property type="entry name" value="Glycosidases"/>
    <property type="match status" value="1"/>
</dbReference>
<dbReference type="InterPro" id="IPR006103">
    <property type="entry name" value="Glyco_hydro_2_cat"/>
</dbReference>
<reference evidence="4" key="1">
    <citation type="submission" date="2025-08" db="UniProtKB">
        <authorList>
            <consortium name="Ensembl"/>
        </authorList>
    </citation>
    <scope>IDENTIFICATION</scope>
</reference>
<name>A0A8I5N155_PAPAN</name>
<proteinExistence type="inferred from homology"/>
<dbReference type="AlphaFoldDB" id="A0A8I5N155"/>
<dbReference type="GO" id="GO:0019391">
    <property type="term" value="P:glucuronoside catabolic process"/>
    <property type="evidence" value="ECO:0007669"/>
    <property type="project" value="TreeGrafter"/>
</dbReference>
<feature type="domain" description="Glycoside hydrolase family 2 catalytic" evidence="3">
    <location>
        <begin position="62"/>
        <end position="111"/>
    </location>
</feature>
<keyword evidence="5" id="KW-1185">Reference proteome</keyword>
<sequence length="126" mass="14776">IKQLLSNDFLFFLFFLFFSFLSFFSFLFFSFFFFSFFLSTESRCCPCWSAVARSLLTASSTSQDPCLIFSEDDQNNLLEQYHLGLDQKCRKYVVGELIWNFADFMTNQSKEEGKTGPHYGFTFGIH</sequence>
<evidence type="ECO:0000259" key="3">
    <source>
        <dbReference type="Pfam" id="PF02836"/>
    </source>
</evidence>
<dbReference type="Ensembl" id="ENSPANT00000079729.1">
    <property type="protein sequence ID" value="ENSPANP00000051724.1"/>
    <property type="gene ID" value="ENSPANG00000042676.1"/>
</dbReference>
<organism evidence="4 5">
    <name type="scientific">Papio anubis</name>
    <name type="common">Olive baboon</name>
    <dbReference type="NCBI Taxonomy" id="9555"/>
    <lineage>
        <taxon>Eukaryota</taxon>
        <taxon>Metazoa</taxon>
        <taxon>Chordata</taxon>
        <taxon>Craniata</taxon>
        <taxon>Vertebrata</taxon>
        <taxon>Euteleostomi</taxon>
        <taxon>Mammalia</taxon>
        <taxon>Eutheria</taxon>
        <taxon>Euarchontoglires</taxon>
        <taxon>Primates</taxon>
        <taxon>Haplorrhini</taxon>
        <taxon>Catarrhini</taxon>
        <taxon>Cercopithecidae</taxon>
        <taxon>Cercopithecinae</taxon>
        <taxon>Papio</taxon>
    </lineage>
</organism>
<dbReference type="GO" id="GO:0005102">
    <property type="term" value="F:signaling receptor binding"/>
    <property type="evidence" value="ECO:0007669"/>
    <property type="project" value="TreeGrafter"/>
</dbReference>
<dbReference type="GeneTree" id="ENSGT00940000168042"/>
<dbReference type="GO" id="GO:0005615">
    <property type="term" value="C:extracellular space"/>
    <property type="evidence" value="ECO:0007669"/>
    <property type="project" value="TreeGrafter"/>
</dbReference>
<evidence type="ECO:0000256" key="1">
    <source>
        <dbReference type="ARBA" id="ARBA00007401"/>
    </source>
</evidence>
<accession>A0A8I5N155</accession>
<dbReference type="Pfam" id="PF02836">
    <property type="entry name" value="Glyco_hydro_2_C"/>
    <property type="match status" value="1"/>
</dbReference>
<keyword evidence="2" id="KW-1133">Transmembrane helix</keyword>